<keyword evidence="1" id="KW-0732">Signal</keyword>
<gene>
    <name evidence="2" type="ordered locus">SpiGrapes_1020</name>
</gene>
<dbReference type="RefSeq" id="WP_014269693.1">
    <property type="nucleotide sequence ID" value="NC_016633.1"/>
</dbReference>
<feature type="chain" id="PRO_5003515035" description="Porin domain-containing protein" evidence="1">
    <location>
        <begin position="22"/>
        <end position="330"/>
    </location>
</feature>
<reference evidence="2 3" key="1">
    <citation type="submission" date="2011-11" db="EMBL/GenBank/DDBJ databases">
        <title>Complete sequence of Spirochaeta sp. grapes.</title>
        <authorList>
            <consortium name="US DOE Joint Genome Institute"/>
            <person name="Lucas S."/>
            <person name="Han J."/>
            <person name="Lapidus A."/>
            <person name="Cheng J.-F."/>
            <person name="Goodwin L."/>
            <person name="Pitluck S."/>
            <person name="Peters L."/>
            <person name="Ovchinnikova G."/>
            <person name="Munk A.C."/>
            <person name="Detter J.C."/>
            <person name="Han C."/>
            <person name="Tapia R."/>
            <person name="Land M."/>
            <person name="Hauser L."/>
            <person name="Kyrpides N."/>
            <person name="Ivanova N."/>
            <person name="Pagani I."/>
            <person name="Ritalahtilisa K."/>
            <person name="Loeffler F."/>
            <person name="Woyke T."/>
        </authorList>
    </citation>
    <scope>NUCLEOTIDE SEQUENCE [LARGE SCALE GENOMIC DNA]</scope>
    <source>
        <strain evidence="3">ATCC BAA-1885 / DSM 22778 / Grapes</strain>
    </source>
</reference>
<evidence type="ECO:0000313" key="2">
    <source>
        <dbReference type="EMBL" id="AEV28844.1"/>
    </source>
</evidence>
<keyword evidence="3" id="KW-1185">Reference proteome</keyword>
<proteinExistence type="predicted"/>
<dbReference type="AlphaFoldDB" id="G8QRR1"/>
<dbReference type="KEGG" id="sgp:SpiGrapes_1020"/>
<evidence type="ECO:0000313" key="3">
    <source>
        <dbReference type="Proteomes" id="UP000005632"/>
    </source>
</evidence>
<dbReference type="HOGENOM" id="CLU_782800_0_0_12"/>
<feature type="signal peptide" evidence="1">
    <location>
        <begin position="1"/>
        <end position="21"/>
    </location>
</feature>
<evidence type="ECO:0000256" key="1">
    <source>
        <dbReference type="SAM" id="SignalP"/>
    </source>
</evidence>
<dbReference type="OrthoDB" id="368830at2"/>
<accession>G8QRR1</accession>
<organism evidence="2 3">
    <name type="scientific">Sphaerochaeta pleomorpha (strain ATCC BAA-1885 / DSM 22778 / Grapes)</name>
    <dbReference type="NCBI Taxonomy" id="158190"/>
    <lineage>
        <taxon>Bacteria</taxon>
        <taxon>Pseudomonadati</taxon>
        <taxon>Spirochaetota</taxon>
        <taxon>Spirochaetia</taxon>
        <taxon>Spirochaetales</taxon>
        <taxon>Sphaerochaetaceae</taxon>
        <taxon>Sphaerochaeta</taxon>
    </lineage>
</organism>
<protein>
    <recommendedName>
        <fullName evidence="4">Porin domain-containing protein</fullName>
    </recommendedName>
</protein>
<dbReference type="EMBL" id="CP003155">
    <property type="protein sequence ID" value="AEV28844.1"/>
    <property type="molecule type" value="Genomic_DNA"/>
</dbReference>
<evidence type="ECO:0008006" key="4">
    <source>
        <dbReference type="Google" id="ProtNLM"/>
    </source>
</evidence>
<name>G8QRR1_SPHPG</name>
<dbReference type="Proteomes" id="UP000005632">
    <property type="component" value="Chromosome"/>
</dbReference>
<dbReference type="STRING" id="158190.SpiGrapes_1020"/>
<sequence length="330" mass="33801">MKKKFVLTLALALIVAASLVAAPVTLTGSFKAGYTYTSGTSAITVANTPEINTDGLAITGDFWKVAVASDLFTFGDDNAVKGTGTIYLDKALAAQGTDMGDVTITLAIGNSGTMSGLNVYSDPNGTVGDEGYKVRQKGAYSTSVTVGYGSMVTVNATADPTDKVNKPFGLSAKFAPVDGVSAAVAYTNYAENKWTSTIDADGAIGGSVCVDVAALAGLDFGLKASAIDTYFLGQKENNLLAALSASYGDVSGWTEYQLFDGTSNLKVSASYAGIENVGLSASVTLTDLSNISTKIGAGANYTMGGVKYALDGAYVIDGDFTLTPSVKITF</sequence>